<feature type="region of interest" description="Disordered" evidence="1">
    <location>
        <begin position="1"/>
        <end position="30"/>
    </location>
</feature>
<sequence length="102" mass="11560">MRSTGSSDEELAASKSKLARQRSPQQQEEGPCCRIRMDIEYCTEYIRKCSSNAITHQPCSRLTILRVLQVCKFIGTGYKYKRISAPSNAKLASRIFLVKQTV</sequence>
<reference evidence="2 3" key="1">
    <citation type="journal article" date="2024" name="G3 (Bethesda)">
        <title>Genome assembly of Hibiscus sabdariffa L. provides insights into metabolisms of medicinal natural products.</title>
        <authorList>
            <person name="Kim T."/>
        </authorList>
    </citation>
    <scope>NUCLEOTIDE SEQUENCE [LARGE SCALE GENOMIC DNA]</scope>
    <source>
        <strain evidence="2">TK-2024</strain>
        <tissue evidence="2">Old leaves</tissue>
    </source>
</reference>
<accession>A0ABR2PM33</accession>
<proteinExistence type="predicted"/>
<dbReference type="Proteomes" id="UP001396334">
    <property type="component" value="Unassembled WGS sequence"/>
</dbReference>
<evidence type="ECO:0000256" key="1">
    <source>
        <dbReference type="SAM" id="MobiDB-lite"/>
    </source>
</evidence>
<comment type="caution">
    <text evidence="2">The sequence shown here is derived from an EMBL/GenBank/DDBJ whole genome shotgun (WGS) entry which is preliminary data.</text>
</comment>
<protein>
    <submittedName>
        <fullName evidence="2">Uncharacterized protein</fullName>
    </submittedName>
</protein>
<keyword evidence="3" id="KW-1185">Reference proteome</keyword>
<dbReference type="EMBL" id="JBBPBN010000056">
    <property type="protein sequence ID" value="KAK8989474.1"/>
    <property type="molecule type" value="Genomic_DNA"/>
</dbReference>
<evidence type="ECO:0000313" key="2">
    <source>
        <dbReference type="EMBL" id="KAK8989474.1"/>
    </source>
</evidence>
<gene>
    <name evidence="2" type="ORF">V6N11_063898</name>
</gene>
<organism evidence="2 3">
    <name type="scientific">Hibiscus sabdariffa</name>
    <name type="common">roselle</name>
    <dbReference type="NCBI Taxonomy" id="183260"/>
    <lineage>
        <taxon>Eukaryota</taxon>
        <taxon>Viridiplantae</taxon>
        <taxon>Streptophyta</taxon>
        <taxon>Embryophyta</taxon>
        <taxon>Tracheophyta</taxon>
        <taxon>Spermatophyta</taxon>
        <taxon>Magnoliopsida</taxon>
        <taxon>eudicotyledons</taxon>
        <taxon>Gunneridae</taxon>
        <taxon>Pentapetalae</taxon>
        <taxon>rosids</taxon>
        <taxon>malvids</taxon>
        <taxon>Malvales</taxon>
        <taxon>Malvaceae</taxon>
        <taxon>Malvoideae</taxon>
        <taxon>Hibiscus</taxon>
    </lineage>
</organism>
<name>A0ABR2PM33_9ROSI</name>
<evidence type="ECO:0000313" key="3">
    <source>
        <dbReference type="Proteomes" id="UP001396334"/>
    </source>
</evidence>